<dbReference type="OMA" id="CPFEYAI"/>
<dbReference type="EMBL" id="KE123994">
    <property type="protein sequence ID" value="EPB86184.1"/>
    <property type="molecule type" value="Genomic_DNA"/>
</dbReference>
<sequence length="566" mass="65053">MEETAVESYLNWIKENGGSFKKIEFKHDVEGVGCVYTTDRVEEDENFATVPFKLCITEKQARKTLPDLASFSGRIVQTVYLLLQKHLGEGSFYWPYINILPKVIKTPLIFDDSDMRYIQNTNLESATRERKAALFLDFEKIVEHLPQEIYKDDITWEDFLWGYSVFTSRAFPYTLIDPTSKDQSEVLFPLVDALNHKPNTKITWSRNGDPETGSLSFVAGQAYNMGEEIFNNYGPKSNEELLLGYGFCFEYNEFDHIAIKPNFSQDPNQETKLNILKQCQVSSGNADPLTFYFHRSNLPESFFQLMRVLVMNSIETEHYAICADARLLDFVGYRNEITMISMTLSLLKSKLHAIKSVHLETEHIPYWQKFALMYRTGQEDVLNATIKKVEEKKHNLIQQMFQDEKEGKIAPRAPFLSIVNPAYFQGQESNIELSGNEFITLDTVVITPKRLLNKDAEFAAIISANFELEEEADMVMMLCLIRENAKPDGPFRPFFDRVAAVSQSATMSNTEEQAELREMYDSMIPAFNEAYPTVFDLSVFSFESFAWADTILNHYSIENPLAIVPL</sequence>
<dbReference type="Proteomes" id="UP000014254">
    <property type="component" value="Unassembled WGS sequence"/>
</dbReference>
<evidence type="ECO:0000256" key="3">
    <source>
        <dbReference type="ARBA" id="ARBA00022691"/>
    </source>
</evidence>
<dbReference type="InterPro" id="IPR050600">
    <property type="entry name" value="SETD3_SETD6_MTase"/>
</dbReference>
<dbReference type="VEuPathDB" id="FungiDB:HMPREF1544_06996"/>
<evidence type="ECO:0000256" key="1">
    <source>
        <dbReference type="ARBA" id="ARBA00022603"/>
    </source>
</evidence>
<dbReference type="eggNOG" id="KOG1337">
    <property type="taxonomic scope" value="Eukaryota"/>
</dbReference>
<evidence type="ECO:0000256" key="2">
    <source>
        <dbReference type="ARBA" id="ARBA00022679"/>
    </source>
</evidence>
<dbReference type="InterPro" id="IPR046341">
    <property type="entry name" value="SET_dom_sf"/>
</dbReference>
<dbReference type="GO" id="GO:0016279">
    <property type="term" value="F:protein-lysine N-methyltransferase activity"/>
    <property type="evidence" value="ECO:0007669"/>
    <property type="project" value="InterPro"/>
</dbReference>
<evidence type="ECO:0000313" key="6">
    <source>
        <dbReference type="EMBL" id="EPB86184.1"/>
    </source>
</evidence>
<keyword evidence="3" id="KW-0949">S-adenosyl-L-methionine</keyword>
<dbReference type="OrthoDB" id="42889at2759"/>
<dbReference type="SUPFAM" id="SSF81822">
    <property type="entry name" value="RuBisCo LSMT C-terminal, substrate-binding domain"/>
    <property type="match status" value="1"/>
</dbReference>
<dbReference type="PROSITE" id="PS50280">
    <property type="entry name" value="SET"/>
    <property type="match status" value="1"/>
</dbReference>
<evidence type="ECO:0000259" key="5">
    <source>
        <dbReference type="PROSITE" id="PS50280"/>
    </source>
</evidence>
<dbReference type="PANTHER" id="PTHR13271">
    <property type="entry name" value="UNCHARACTERIZED PUTATIVE METHYLTRANSFERASE"/>
    <property type="match status" value="1"/>
</dbReference>
<feature type="domain" description="SET" evidence="5">
    <location>
        <begin position="21"/>
        <end position="234"/>
    </location>
</feature>
<dbReference type="SUPFAM" id="SSF82199">
    <property type="entry name" value="SET domain"/>
    <property type="match status" value="1"/>
</dbReference>
<dbReference type="GO" id="GO:0032259">
    <property type="term" value="P:methylation"/>
    <property type="evidence" value="ECO:0007669"/>
    <property type="project" value="UniProtKB-KW"/>
</dbReference>
<dbReference type="Pfam" id="PF00856">
    <property type="entry name" value="SET"/>
    <property type="match status" value="1"/>
</dbReference>
<dbReference type="Gene3D" id="3.90.1420.10">
    <property type="entry name" value="Rubisco LSMT, substrate-binding domain"/>
    <property type="match status" value="1"/>
</dbReference>
<dbReference type="InParanoid" id="S2J954"/>
<name>S2J954_MUCC1</name>
<dbReference type="STRING" id="1220926.S2J954"/>
<keyword evidence="1" id="KW-0489">Methyltransferase</keyword>
<dbReference type="InterPro" id="IPR036464">
    <property type="entry name" value="Rubisco_LSMT_subst-bd_sf"/>
</dbReference>
<reference evidence="7" key="1">
    <citation type="submission" date="2013-05" db="EMBL/GenBank/DDBJ databases">
        <title>The Genome sequence of Mucor circinelloides f. circinelloides 1006PhL.</title>
        <authorList>
            <consortium name="The Broad Institute Genomics Platform"/>
            <person name="Cuomo C."/>
            <person name="Earl A."/>
            <person name="Findley K."/>
            <person name="Lee S.C."/>
            <person name="Walker B."/>
            <person name="Young S."/>
            <person name="Zeng Q."/>
            <person name="Gargeya S."/>
            <person name="Fitzgerald M."/>
            <person name="Haas B."/>
            <person name="Abouelleil A."/>
            <person name="Allen A.W."/>
            <person name="Alvarado L."/>
            <person name="Arachchi H.M."/>
            <person name="Berlin A.M."/>
            <person name="Chapman S.B."/>
            <person name="Gainer-Dewar J."/>
            <person name="Goldberg J."/>
            <person name="Griggs A."/>
            <person name="Gujja S."/>
            <person name="Hansen M."/>
            <person name="Howarth C."/>
            <person name="Imamovic A."/>
            <person name="Ireland A."/>
            <person name="Larimer J."/>
            <person name="McCowan C."/>
            <person name="Murphy C."/>
            <person name="Pearson M."/>
            <person name="Poon T.W."/>
            <person name="Priest M."/>
            <person name="Roberts A."/>
            <person name="Saif S."/>
            <person name="Shea T."/>
            <person name="Sisk P."/>
            <person name="Sykes S."/>
            <person name="Wortman J."/>
            <person name="Nusbaum C."/>
            <person name="Birren B."/>
        </authorList>
    </citation>
    <scope>NUCLEOTIDE SEQUENCE [LARGE SCALE GENOMIC DNA]</scope>
    <source>
        <strain evidence="7">1006PhL</strain>
    </source>
</reference>
<organism evidence="6 7">
    <name type="scientific">Mucor circinelloides f. circinelloides (strain 1006PhL)</name>
    <name type="common">Mucormycosis agent</name>
    <name type="synonym">Calyptromyces circinelloides</name>
    <dbReference type="NCBI Taxonomy" id="1220926"/>
    <lineage>
        <taxon>Eukaryota</taxon>
        <taxon>Fungi</taxon>
        <taxon>Fungi incertae sedis</taxon>
        <taxon>Mucoromycota</taxon>
        <taxon>Mucoromycotina</taxon>
        <taxon>Mucoromycetes</taxon>
        <taxon>Mucorales</taxon>
        <taxon>Mucorineae</taxon>
        <taxon>Mucoraceae</taxon>
        <taxon>Mucor</taxon>
    </lineage>
</organism>
<dbReference type="FunCoup" id="S2J954">
    <property type="interactions" value="469"/>
</dbReference>
<keyword evidence="2" id="KW-0808">Transferase</keyword>
<evidence type="ECO:0000313" key="7">
    <source>
        <dbReference type="Proteomes" id="UP000014254"/>
    </source>
</evidence>
<dbReference type="CDD" id="cd19180">
    <property type="entry name" value="SET_SpSET10-like"/>
    <property type="match status" value="1"/>
</dbReference>
<dbReference type="AlphaFoldDB" id="S2J954"/>
<keyword evidence="7" id="KW-1185">Reference proteome</keyword>
<keyword evidence="4" id="KW-0175">Coiled coil</keyword>
<accession>S2J954</accession>
<proteinExistence type="predicted"/>
<dbReference type="InterPro" id="IPR044432">
    <property type="entry name" value="Set10/Efm1_SET"/>
</dbReference>
<protein>
    <recommendedName>
        <fullName evidence="5">SET domain-containing protein</fullName>
    </recommendedName>
</protein>
<gene>
    <name evidence="6" type="ORF">HMPREF1544_06996</name>
</gene>
<dbReference type="InterPro" id="IPR001214">
    <property type="entry name" value="SET_dom"/>
</dbReference>
<evidence type="ECO:0000256" key="4">
    <source>
        <dbReference type="SAM" id="Coils"/>
    </source>
</evidence>
<feature type="coiled-coil region" evidence="4">
    <location>
        <begin position="379"/>
        <end position="406"/>
    </location>
</feature>
<dbReference type="Gene3D" id="3.90.1410.10">
    <property type="entry name" value="set domain protein methyltransferase, domain 1"/>
    <property type="match status" value="1"/>
</dbReference>